<gene>
    <name evidence="1" type="ordered locus">RPA3368</name>
</gene>
<dbReference type="EMBL" id="BX572603">
    <property type="protein sequence ID" value="CAE28809.1"/>
    <property type="molecule type" value="Genomic_DNA"/>
</dbReference>
<reference evidence="1" key="1">
    <citation type="journal article" date="2004" name="Nat. Biotechnol.">
        <title>Complete genome sequence of the metabolically versatile photosynthetic bacterium Rhodopseudomonas palustris.</title>
        <authorList>
            <person name="Larimer F.W."/>
            <person name="Chain P."/>
            <person name="Hauser L."/>
            <person name="Lamerdin J."/>
            <person name="Malfatti S."/>
            <person name="Do L."/>
            <person name="Land M.L."/>
            <person name="Pelletier D.A."/>
            <person name="Beatty J.T."/>
            <person name="Lang A.S."/>
            <person name="Tabita F.R."/>
            <person name="Gibson J.L."/>
            <person name="Hanson T.E."/>
            <person name="Bobst C."/>
            <person name="Torres J.L."/>
            <person name="Peres C."/>
            <person name="Harrison F.H."/>
            <person name="Gibson J."/>
            <person name="Harwood C.S."/>
        </authorList>
    </citation>
    <scope>NUCLEOTIDE SEQUENCE [LARGE SCALE GENOMIC DNA]</scope>
    <source>
        <strain evidence="1">CGA009</strain>
    </source>
</reference>
<name>Q6N4G9_RHOPA</name>
<sequence length="199" mass="22205">MRNSAIMIVNPSSAEVVRHVPHRWLINQWARAGGRVTDPAMVPFSFEPASIDMPRSILTRVIGSDEPRYQILHHGSLLSAARGLEARGLYLDEVLSPASREYILAQYDLCRRIRKPVYSISCISDVHNVPVDYEKLLLPFTNAQGEVHCIFTATLLISTEGRFERDGIFANGDFPAPNSVAVYSIDAGREDHPHLRAAI</sequence>
<proteinExistence type="predicted"/>
<dbReference type="eggNOG" id="COG5388">
    <property type="taxonomic scope" value="Bacteria"/>
</dbReference>
<accession>Q6N4G9</accession>
<evidence type="ECO:0000313" key="1">
    <source>
        <dbReference type="EMBL" id="CAE28809.1"/>
    </source>
</evidence>
<dbReference type="AlphaFoldDB" id="Q6N4G9"/>
<dbReference type="HOGENOM" id="CLU_091982_0_0_5"/>
<evidence type="ECO:0008006" key="2">
    <source>
        <dbReference type="Google" id="ProtNLM"/>
    </source>
</evidence>
<protein>
    <recommendedName>
        <fullName evidence="2">PAS domain-containing protein</fullName>
    </recommendedName>
</protein>
<organism evidence="1">
    <name type="scientific">Rhodopseudomonas palustris (strain ATCC BAA-98 / CGA009)</name>
    <dbReference type="NCBI Taxonomy" id="258594"/>
    <lineage>
        <taxon>Bacteria</taxon>
        <taxon>Pseudomonadati</taxon>
        <taxon>Pseudomonadota</taxon>
        <taxon>Alphaproteobacteria</taxon>
        <taxon>Hyphomicrobiales</taxon>
        <taxon>Nitrobacteraceae</taxon>
        <taxon>Rhodopseudomonas</taxon>
    </lineage>
</organism>